<dbReference type="EMBL" id="GBEZ01001216">
    <property type="protein sequence ID" value="JAC83740.1"/>
    <property type="molecule type" value="Transcribed_RNA"/>
</dbReference>
<sequence length="83" mass="8425">GLVQRRQRRKTRKCGGEGPNGELKGKRLMECSIGGGTMDCRAGVCAQGESCAELPFGGLALLLRGPARCPAPGTAAGAARAAV</sequence>
<feature type="non-terminal residue" evidence="2">
    <location>
        <position position="1"/>
    </location>
</feature>
<proteinExistence type="predicted"/>
<accession>A0A061SLI2</accession>
<reference evidence="2" key="1">
    <citation type="submission" date="2014-05" db="EMBL/GenBank/DDBJ databases">
        <title>The transcriptome of the halophilic microalga Tetraselmis sp. GSL018 isolated from the Great Salt Lake, Utah.</title>
        <authorList>
            <person name="Jinkerson R.E."/>
            <person name="D'Adamo S."/>
            <person name="Posewitz M.C."/>
        </authorList>
    </citation>
    <scope>NUCLEOTIDE SEQUENCE</scope>
    <source>
        <strain evidence="2">GSL018</strain>
    </source>
</reference>
<feature type="region of interest" description="Disordered" evidence="1">
    <location>
        <begin position="1"/>
        <end position="22"/>
    </location>
</feature>
<dbReference type="AlphaFoldDB" id="A0A061SLI2"/>
<evidence type="ECO:0000313" key="2">
    <source>
        <dbReference type="EMBL" id="JAC83740.1"/>
    </source>
</evidence>
<name>A0A061SLI2_9CHLO</name>
<feature type="compositionally biased region" description="Basic residues" evidence="1">
    <location>
        <begin position="1"/>
        <end position="13"/>
    </location>
</feature>
<evidence type="ECO:0000256" key="1">
    <source>
        <dbReference type="SAM" id="MobiDB-lite"/>
    </source>
</evidence>
<gene>
    <name evidence="2" type="ORF">TSPGSL018_2642</name>
</gene>
<organism evidence="2">
    <name type="scientific">Tetraselmis sp. GSL018</name>
    <dbReference type="NCBI Taxonomy" id="582737"/>
    <lineage>
        <taxon>Eukaryota</taxon>
        <taxon>Viridiplantae</taxon>
        <taxon>Chlorophyta</taxon>
        <taxon>core chlorophytes</taxon>
        <taxon>Chlorodendrophyceae</taxon>
        <taxon>Chlorodendrales</taxon>
        <taxon>Chlorodendraceae</taxon>
        <taxon>Tetraselmis</taxon>
    </lineage>
</organism>
<feature type="non-terminal residue" evidence="2">
    <location>
        <position position="83"/>
    </location>
</feature>
<protein>
    <submittedName>
        <fullName evidence="2">Uncharacterized protein</fullName>
    </submittedName>
</protein>